<keyword evidence="4" id="KW-0175">Coiled coil</keyword>
<keyword evidence="2 3" id="KW-0040">ANK repeat</keyword>
<dbReference type="PANTHER" id="PTHR24123">
    <property type="entry name" value="ANKYRIN REPEAT-CONTAINING"/>
    <property type="match status" value="1"/>
</dbReference>
<organism evidence="6 7">
    <name type="scientific">Polarella glacialis</name>
    <name type="common">Dinoflagellate</name>
    <dbReference type="NCBI Taxonomy" id="89957"/>
    <lineage>
        <taxon>Eukaryota</taxon>
        <taxon>Sar</taxon>
        <taxon>Alveolata</taxon>
        <taxon>Dinophyceae</taxon>
        <taxon>Suessiales</taxon>
        <taxon>Suessiaceae</taxon>
        <taxon>Polarella</taxon>
    </lineage>
</organism>
<dbReference type="PROSITE" id="PS50297">
    <property type="entry name" value="ANK_REP_REGION"/>
    <property type="match status" value="1"/>
</dbReference>
<keyword evidence="7" id="KW-1185">Reference proteome</keyword>
<evidence type="ECO:0000313" key="6">
    <source>
        <dbReference type="EMBL" id="CAE8606138.1"/>
    </source>
</evidence>
<dbReference type="SUPFAM" id="SSF48403">
    <property type="entry name" value="Ankyrin repeat"/>
    <property type="match status" value="1"/>
</dbReference>
<feature type="coiled-coil region" evidence="4">
    <location>
        <begin position="544"/>
        <end position="595"/>
    </location>
</feature>
<feature type="compositionally biased region" description="Acidic residues" evidence="5">
    <location>
        <begin position="492"/>
        <end position="510"/>
    </location>
</feature>
<evidence type="ECO:0008006" key="8">
    <source>
        <dbReference type="Google" id="ProtNLM"/>
    </source>
</evidence>
<proteinExistence type="predicted"/>
<gene>
    <name evidence="6" type="ORF">PGLA1383_LOCUS24127</name>
</gene>
<dbReference type="EMBL" id="CAJNNV010018705">
    <property type="protein sequence ID" value="CAE8606138.1"/>
    <property type="molecule type" value="Genomic_DNA"/>
</dbReference>
<keyword evidence="1" id="KW-0677">Repeat</keyword>
<dbReference type="AlphaFoldDB" id="A0A813EZ36"/>
<feature type="coiled-coil region" evidence="4">
    <location>
        <begin position="637"/>
        <end position="699"/>
    </location>
</feature>
<feature type="repeat" description="ANK" evidence="3">
    <location>
        <begin position="341"/>
        <end position="374"/>
    </location>
</feature>
<dbReference type="SMART" id="SM00248">
    <property type="entry name" value="ANK"/>
    <property type="match status" value="4"/>
</dbReference>
<dbReference type="InterPro" id="IPR002110">
    <property type="entry name" value="Ankyrin_rpt"/>
</dbReference>
<protein>
    <recommendedName>
        <fullName evidence="8">ANK_REP_REGION domain-containing protein</fullName>
    </recommendedName>
</protein>
<evidence type="ECO:0000256" key="1">
    <source>
        <dbReference type="ARBA" id="ARBA00022737"/>
    </source>
</evidence>
<evidence type="ECO:0000313" key="7">
    <source>
        <dbReference type="Proteomes" id="UP000654075"/>
    </source>
</evidence>
<comment type="caution">
    <text evidence="6">The sequence shown here is derived from an EMBL/GenBank/DDBJ whole genome shotgun (WGS) entry which is preliminary data.</text>
</comment>
<sequence>SREQSHLDTVLTFRLTIEHTGHHFCHALRMAALWLTGQFKAAQPVAGLVHSLGQDHRLPEEPQWLQLQQQLQQLQSKRVSAGGSSGGLASLLERCYAAEPLRAACERGDLAAVEEGLKQVGPASRAAQFALQASVSSGHHALVRHLLGAGVSSDPPTGPAAEPGVGGSVENGFSGSVSSDVCSYAIQAAMANRPETLKTLAEYGLSLEEVGHTTTLERGIGARAVRVSLATTPLGAAAWSLKLRALDDLASLAAEPKLNELCGERQAVDIEAELRQLGPPHQGGAAAGRLQDFAWAQGATPLMLAVQGAGRCSNSGSDATSEAAAAAVQVLLRHGAALNAAGETALHAAARFGLHQAVVLKLFQGGADPMLRNAQGDSAEAVAVRAGKKSCADALRTAAHEASAASAIKASVDMPRAGGGNSNRGAAADTAHDLGASPCGLPLTDTALASAALLTALDAERARLERLKEKQRGKKSRQKERQRALRSGAVEAADESAEEDVAEQQQEEPDNAAVCSKAPVVVQLSGDLLLERVSELRRERTRVARQQRQLAKRAEEEQAKAEEGEAALAQLQAQADELRKVLERLRAALSEAETSELRWRLHAEADCKERSDAQVNAVQKADASRFEVACSSERARLSCSVSESARLQSEIDALKQEREAGGSDPGRPIESFEAEQVRCVEAEGRRQELEAELEAIAEELRPSLKGLEPPPIFEPGLTTALPRAENAVLLRQLHVQQRRHMTEMRDLVAALGQQIRERDAELNSEVESVLGSGLGNLLAALNKEGIISRYTPISADHARTLRLQAALLK</sequence>
<evidence type="ECO:0000256" key="5">
    <source>
        <dbReference type="SAM" id="MobiDB-lite"/>
    </source>
</evidence>
<name>A0A813EZ36_POLGL</name>
<dbReference type="Proteomes" id="UP000654075">
    <property type="component" value="Unassembled WGS sequence"/>
</dbReference>
<reference evidence="6" key="1">
    <citation type="submission" date="2021-02" db="EMBL/GenBank/DDBJ databases">
        <authorList>
            <person name="Dougan E. K."/>
            <person name="Rhodes N."/>
            <person name="Thang M."/>
            <person name="Chan C."/>
        </authorList>
    </citation>
    <scope>NUCLEOTIDE SEQUENCE</scope>
</reference>
<feature type="non-terminal residue" evidence="6">
    <location>
        <position position="809"/>
    </location>
</feature>
<dbReference type="PANTHER" id="PTHR24123:SF33">
    <property type="entry name" value="PROTEIN HOS4"/>
    <property type="match status" value="1"/>
</dbReference>
<dbReference type="Pfam" id="PF00023">
    <property type="entry name" value="Ank"/>
    <property type="match status" value="1"/>
</dbReference>
<evidence type="ECO:0000256" key="2">
    <source>
        <dbReference type="ARBA" id="ARBA00023043"/>
    </source>
</evidence>
<dbReference type="Gene3D" id="1.25.40.20">
    <property type="entry name" value="Ankyrin repeat-containing domain"/>
    <property type="match status" value="1"/>
</dbReference>
<evidence type="ECO:0000256" key="4">
    <source>
        <dbReference type="SAM" id="Coils"/>
    </source>
</evidence>
<evidence type="ECO:0000256" key="3">
    <source>
        <dbReference type="PROSITE-ProRule" id="PRU00023"/>
    </source>
</evidence>
<accession>A0A813EZ36</accession>
<dbReference type="PROSITE" id="PS50088">
    <property type="entry name" value="ANK_REPEAT"/>
    <property type="match status" value="1"/>
</dbReference>
<dbReference type="InterPro" id="IPR036770">
    <property type="entry name" value="Ankyrin_rpt-contain_sf"/>
</dbReference>
<dbReference type="InterPro" id="IPR051165">
    <property type="entry name" value="Multifunctional_ANK_Repeat"/>
</dbReference>
<feature type="region of interest" description="Disordered" evidence="5">
    <location>
        <begin position="467"/>
        <end position="513"/>
    </location>
</feature>
<feature type="compositionally biased region" description="Basic residues" evidence="5">
    <location>
        <begin position="471"/>
        <end position="480"/>
    </location>
</feature>